<name>A0A6A6TE04_9PLEO</name>
<dbReference type="EMBL" id="MU004324">
    <property type="protein sequence ID" value="KAF2657551.1"/>
    <property type="molecule type" value="Genomic_DNA"/>
</dbReference>
<feature type="region of interest" description="Disordered" evidence="1">
    <location>
        <begin position="114"/>
        <end position="208"/>
    </location>
</feature>
<feature type="compositionally biased region" description="Polar residues" evidence="1">
    <location>
        <begin position="190"/>
        <end position="199"/>
    </location>
</feature>
<evidence type="ECO:0000256" key="1">
    <source>
        <dbReference type="SAM" id="MobiDB-lite"/>
    </source>
</evidence>
<sequence>MLPTAVPWALALILFTARAQSYEWDVFDAFPDCWLDCLGDTSNGCDDSTCICEASQSNRYLPVAVECMATSCDSSAGVLDSTFIGPLRAWCLTIGDTIPDSVVNSAYAAAGAKATATATSQPESTSRHYGTSESHKTESKTSSAVTTTTSEGGASTINSPTSAASHSSAAEASSTATQQSQAGPTTTSSRPAQATSNEHGGSPFDITAGASHWSAPNALGAIGAAIGFMIRI</sequence>
<dbReference type="Proteomes" id="UP000799324">
    <property type="component" value="Unassembled WGS sequence"/>
</dbReference>
<feature type="compositionally biased region" description="Low complexity" evidence="1">
    <location>
        <begin position="140"/>
        <end position="189"/>
    </location>
</feature>
<keyword evidence="2" id="KW-0732">Signal</keyword>
<evidence type="ECO:0008006" key="5">
    <source>
        <dbReference type="Google" id="ProtNLM"/>
    </source>
</evidence>
<organism evidence="3 4">
    <name type="scientific">Lophiostoma macrostomum CBS 122681</name>
    <dbReference type="NCBI Taxonomy" id="1314788"/>
    <lineage>
        <taxon>Eukaryota</taxon>
        <taxon>Fungi</taxon>
        <taxon>Dikarya</taxon>
        <taxon>Ascomycota</taxon>
        <taxon>Pezizomycotina</taxon>
        <taxon>Dothideomycetes</taxon>
        <taxon>Pleosporomycetidae</taxon>
        <taxon>Pleosporales</taxon>
        <taxon>Lophiostomataceae</taxon>
        <taxon>Lophiostoma</taxon>
    </lineage>
</organism>
<gene>
    <name evidence="3" type="ORF">K491DRAFT_714394</name>
</gene>
<feature type="chain" id="PRO_5025661104" description="Extracellular membrane protein CFEM domain-containing protein" evidence="2">
    <location>
        <begin position="22"/>
        <end position="232"/>
    </location>
</feature>
<evidence type="ECO:0000313" key="4">
    <source>
        <dbReference type="Proteomes" id="UP000799324"/>
    </source>
</evidence>
<keyword evidence="4" id="KW-1185">Reference proteome</keyword>
<dbReference type="OrthoDB" id="3695248at2759"/>
<protein>
    <recommendedName>
        <fullName evidence="5">Extracellular membrane protein CFEM domain-containing protein</fullName>
    </recommendedName>
</protein>
<evidence type="ECO:0000313" key="3">
    <source>
        <dbReference type="EMBL" id="KAF2657551.1"/>
    </source>
</evidence>
<proteinExistence type="predicted"/>
<accession>A0A6A6TE04</accession>
<reference evidence="3" key="1">
    <citation type="journal article" date="2020" name="Stud. Mycol.">
        <title>101 Dothideomycetes genomes: a test case for predicting lifestyles and emergence of pathogens.</title>
        <authorList>
            <person name="Haridas S."/>
            <person name="Albert R."/>
            <person name="Binder M."/>
            <person name="Bloem J."/>
            <person name="Labutti K."/>
            <person name="Salamov A."/>
            <person name="Andreopoulos B."/>
            <person name="Baker S."/>
            <person name="Barry K."/>
            <person name="Bills G."/>
            <person name="Bluhm B."/>
            <person name="Cannon C."/>
            <person name="Castanera R."/>
            <person name="Culley D."/>
            <person name="Daum C."/>
            <person name="Ezra D."/>
            <person name="Gonzalez J."/>
            <person name="Henrissat B."/>
            <person name="Kuo A."/>
            <person name="Liang C."/>
            <person name="Lipzen A."/>
            <person name="Lutzoni F."/>
            <person name="Magnuson J."/>
            <person name="Mondo S."/>
            <person name="Nolan M."/>
            <person name="Ohm R."/>
            <person name="Pangilinan J."/>
            <person name="Park H.-J."/>
            <person name="Ramirez L."/>
            <person name="Alfaro M."/>
            <person name="Sun H."/>
            <person name="Tritt A."/>
            <person name="Yoshinaga Y."/>
            <person name="Zwiers L.-H."/>
            <person name="Turgeon B."/>
            <person name="Goodwin S."/>
            <person name="Spatafora J."/>
            <person name="Crous P."/>
            <person name="Grigoriev I."/>
        </authorList>
    </citation>
    <scope>NUCLEOTIDE SEQUENCE</scope>
    <source>
        <strain evidence="3">CBS 122681</strain>
    </source>
</reference>
<feature type="compositionally biased region" description="Polar residues" evidence="1">
    <location>
        <begin position="120"/>
        <end position="129"/>
    </location>
</feature>
<feature type="signal peptide" evidence="2">
    <location>
        <begin position="1"/>
        <end position="21"/>
    </location>
</feature>
<evidence type="ECO:0000256" key="2">
    <source>
        <dbReference type="SAM" id="SignalP"/>
    </source>
</evidence>
<dbReference type="AlphaFoldDB" id="A0A6A6TE04"/>